<dbReference type="KEGG" id="cnk:EG343_24295"/>
<keyword evidence="1" id="KW-0472">Membrane</keyword>
<accession>A0AAD0YR88</accession>
<feature type="transmembrane region" description="Helical" evidence="1">
    <location>
        <begin position="123"/>
        <end position="143"/>
    </location>
</feature>
<protein>
    <recommendedName>
        <fullName evidence="4">DUF4149 domain-containing protein</fullName>
    </recommendedName>
</protein>
<evidence type="ECO:0000313" key="2">
    <source>
        <dbReference type="EMBL" id="AZA93505.1"/>
    </source>
</evidence>
<evidence type="ECO:0000313" key="3">
    <source>
        <dbReference type="Proteomes" id="UP000278288"/>
    </source>
</evidence>
<keyword evidence="1" id="KW-1133">Transmembrane helix</keyword>
<feature type="transmembrane region" description="Helical" evidence="1">
    <location>
        <begin position="9"/>
        <end position="29"/>
    </location>
</feature>
<reference evidence="2 3" key="1">
    <citation type="submission" date="2018-11" db="EMBL/GenBank/DDBJ databases">
        <title>Proposal to divide the Flavobacteriaceae and reorganize its genera based on Amino Acid Identity values calculated from whole genome sequences.</title>
        <authorList>
            <person name="Nicholson A.C."/>
            <person name="Gulvik C.A."/>
            <person name="Whitney A.M."/>
            <person name="Humrighouse B.W."/>
            <person name="Bell M."/>
            <person name="Holmes B."/>
            <person name="Steigerwalt A.G."/>
            <person name="Villarma A."/>
            <person name="Sheth M."/>
            <person name="Batra D."/>
            <person name="Pryor J."/>
            <person name="Bernardet J.-F."/>
            <person name="Hugo C."/>
            <person name="Kampfer P."/>
            <person name="Newman J."/>
            <person name="McQuiston J.R."/>
        </authorList>
    </citation>
    <scope>NUCLEOTIDE SEQUENCE [LARGE SCALE GENOMIC DNA]</scope>
    <source>
        <strain evidence="2 3">G0041</strain>
    </source>
</reference>
<feature type="transmembrane region" description="Helical" evidence="1">
    <location>
        <begin position="83"/>
        <end position="103"/>
    </location>
</feature>
<evidence type="ECO:0008006" key="4">
    <source>
        <dbReference type="Google" id="ProtNLM"/>
    </source>
</evidence>
<evidence type="ECO:0000256" key="1">
    <source>
        <dbReference type="SAM" id="Phobius"/>
    </source>
</evidence>
<sequence>MKIHLKNPFVLMLFSLMAGMFITVSFLETPLKFQVQGMTLTTALGLGKIMFGISTNIQWIFLILILILMIVSYKNYTKTDFMILIALVTILAAEHLWMLPVLNSRVDLLSSGKPLPPTPLHDYFIYAEAGKAALLMLTIILQFKIQSHENRSY</sequence>
<keyword evidence="3" id="KW-1185">Reference proteome</keyword>
<dbReference type="AlphaFoldDB" id="A0AAD0YR88"/>
<name>A0AAD0YR88_CHRNA</name>
<dbReference type="EMBL" id="CP033923">
    <property type="protein sequence ID" value="AZA93505.1"/>
    <property type="molecule type" value="Genomic_DNA"/>
</dbReference>
<proteinExistence type="predicted"/>
<keyword evidence="1" id="KW-0812">Transmembrane</keyword>
<gene>
    <name evidence="2" type="ORF">EG343_24295</name>
</gene>
<dbReference type="Proteomes" id="UP000278288">
    <property type="component" value="Chromosome"/>
</dbReference>
<feature type="transmembrane region" description="Helical" evidence="1">
    <location>
        <begin position="49"/>
        <end position="71"/>
    </location>
</feature>
<dbReference type="RefSeq" id="WP_123860302.1">
    <property type="nucleotide sequence ID" value="NZ_CP033923.1"/>
</dbReference>
<organism evidence="2 3">
    <name type="scientific">Chryseobacterium nakagawai</name>
    <dbReference type="NCBI Taxonomy" id="1241982"/>
    <lineage>
        <taxon>Bacteria</taxon>
        <taxon>Pseudomonadati</taxon>
        <taxon>Bacteroidota</taxon>
        <taxon>Flavobacteriia</taxon>
        <taxon>Flavobacteriales</taxon>
        <taxon>Weeksellaceae</taxon>
        <taxon>Chryseobacterium group</taxon>
        <taxon>Chryseobacterium</taxon>
    </lineage>
</organism>